<keyword evidence="8" id="KW-1133">Transmembrane helix</keyword>
<dbReference type="PANTHER" id="PTHR43047:SF64">
    <property type="entry name" value="HISTIDINE KINASE CONTAINING CHEY-HOMOLOGOUS RECEIVER DOMAIN AND PAS DOMAIN-RELATED"/>
    <property type="match status" value="1"/>
</dbReference>
<dbReference type="CDD" id="cd00156">
    <property type="entry name" value="REC"/>
    <property type="match status" value="1"/>
</dbReference>
<feature type="transmembrane region" description="Helical" evidence="8">
    <location>
        <begin position="142"/>
        <end position="168"/>
    </location>
</feature>
<feature type="domain" description="Histidine kinase" evidence="9">
    <location>
        <begin position="719"/>
        <end position="934"/>
    </location>
</feature>
<accession>A0ABP9QBD0</accession>
<feature type="transmembrane region" description="Helical" evidence="8">
    <location>
        <begin position="337"/>
        <end position="357"/>
    </location>
</feature>
<dbReference type="CDD" id="cd16922">
    <property type="entry name" value="HATPase_EvgS-ArcB-TorS-like"/>
    <property type="match status" value="1"/>
</dbReference>
<feature type="transmembrane region" description="Helical" evidence="8">
    <location>
        <begin position="595"/>
        <end position="617"/>
    </location>
</feature>
<keyword evidence="4" id="KW-0808">Transferase</keyword>
<feature type="transmembrane region" description="Helical" evidence="8">
    <location>
        <begin position="213"/>
        <end position="234"/>
    </location>
</feature>
<feature type="transmembrane region" description="Helical" evidence="8">
    <location>
        <begin position="414"/>
        <end position="435"/>
    </location>
</feature>
<dbReference type="InterPro" id="IPR036097">
    <property type="entry name" value="HisK_dim/P_sf"/>
</dbReference>
<dbReference type="SMART" id="SM00388">
    <property type="entry name" value="HisKA"/>
    <property type="match status" value="1"/>
</dbReference>
<evidence type="ECO:0000256" key="4">
    <source>
        <dbReference type="ARBA" id="ARBA00022679"/>
    </source>
</evidence>
<evidence type="ECO:0000259" key="9">
    <source>
        <dbReference type="PROSITE" id="PS50109"/>
    </source>
</evidence>
<feature type="transmembrane region" description="Helical" evidence="8">
    <location>
        <begin position="180"/>
        <end position="201"/>
    </location>
</feature>
<dbReference type="InterPro" id="IPR011006">
    <property type="entry name" value="CheY-like_superfamily"/>
</dbReference>
<keyword evidence="11" id="KW-0067">ATP-binding</keyword>
<dbReference type="InterPro" id="IPR004358">
    <property type="entry name" value="Sig_transdc_His_kin-like_C"/>
</dbReference>
<dbReference type="SUPFAM" id="SSF47384">
    <property type="entry name" value="Homodimeric domain of signal transducing histidine kinase"/>
    <property type="match status" value="1"/>
</dbReference>
<evidence type="ECO:0000256" key="3">
    <source>
        <dbReference type="ARBA" id="ARBA00022553"/>
    </source>
</evidence>
<feature type="transmembrane region" description="Helical" evidence="8">
    <location>
        <begin position="483"/>
        <end position="505"/>
    </location>
</feature>
<dbReference type="SUPFAM" id="SSF55874">
    <property type="entry name" value="ATPase domain of HSP90 chaperone/DNA topoisomerase II/histidine kinase"/>
    <property type="match status" value="1"/>
</dbReference>
<proteinExistence type="predicted"/>
<dbReference type="Pfam" id="PF00072">
    <property type="entry name" value="Response_reg"/>
    <property type="match status" value="1"/>
</dbReference>
<keyword evidence="5" id="KW-0418">Kinase</keyword>
<dbReference type="PRINTS" id="PR00344">
    <property type="entry name" value="BCTRLSENSOR"/>
</dbReference>
<evidence type="ECO:0000256" key="8">
    <source>
        <dbReference type="SAM" id="Phobius"/>
    </source>
</evidence>
<dbReference type="InterPro" id="IPR036890">
    <property type="entry name" value="HATPase_C_sf"/>
</dbReference>
<evidence type="ECO:0000256" key="1">
    <source>
        <dbReference type="ARBA" id="ARBA00000085"/>
    </source>
</evidence>
<dbReference type="Pfam" id="PF00512">
    <property type="entry name" value="HisKA"/>
    <property type="match status" value="1"/>
</dbReference>
<keyword evidence="8" id="KW-0472">Membrane</keyword>
<evidence type="ECO:0000256" key="2">
    <source>
        <dbReference type="ARBA" id="ARBA00012438"/>
    </source>
</evidence>
<keyword evidence="3 6" id="KW-0597">Phosphoprotein</keyword>
<dbReference type="Gene3D" id="3.40.50.2300">
    <property type="match status" value="1"/>
</dbReference>
<dbReference type="PROSITE" id="PS50109">
    <property type="entry name" value="HIS_KIN"/>
    <property type="match status" value="1"/>
</dbReference>
<reference evidence="12" key="1">
    <citation type="journal article" date="2019" name="Int. J. Syst. Evol. Microbiol.">
        <title>The Global Catalogue of Microorganisms (GCM) 10K type strain sequencing project: providing services to taxonomists for standard genome sequencing and annotation.</title>
        <authorList>
            <consortium name="The Broad Institute Genomics Platform"/>
            <consortium name="The Broad Institute Genome Sequencing Center for Infectious Disease"/>
            <person name="Wu L."/>
            <person name="Ma J."/>
        </authorList>
    </citation>
    <scope>NUCLEOTIDE SEQUENCE [LARGE SCALE GENOMIC DNA]</scope>
    <source>
        <strain evidence="12">JCM 18715</strain>
    </source>
</reference>
<feature type="domain" description="Response regulatory" evidence="10">
    <location>
        <begin position="956"/>
        <end position="1071"/>
    </location>
</feature>
<evidence type="ECO:0000313" key="12">
    <source>
        <dbReference type="Proteomes" id="UP001500547"/>
    </source>
</evidence>
<dbReference type="SUPFAM" id="SSF52172">
    <property type="entry name" value="CheY-like"/>
    <property type="match status" value="1"/>
</dbReference>
<feature type="transmembrane region" description="Helical" evidence="8">
    <location>
        <begin position="637"/>
        <end position="659"/>
    </location>
</feature>
<feature type="transmembrane region" description="Helical" evidence="8">
    <location>
        <begin position="101"/>
        <end position="122"/>
    </location>
</feature>
<dbReference type="GO" id="GO:0005524">
    <property type="term" value="F:ATP binding"/>
    <property type="evidence" value="ECO:0007669"/>
    <property type="project" value="UniProtKB-KW"/>
</dbReference>
<keyword evidence="12" id="KW-1185">Reference proteome</keyword>
<dbReference type="SMART" id="SM00448">
    <property type="entry name" value="REC"/>
    <property type="match status" value="1"/>
</dbReference>
<dbReference type="CDD" id="cd00082">
    <property type="entry name" value="HisKA"/>
    <property type="match status" value="1"/>
</dbReference>
<dbReference type="InterPro" id="IPR005467">
    <property type="entry name" value="His_kinase_dom"/>
</dbReference>
<keyword evidence="11" id="KW-0547">Nucleotide-binding</keyword>
<dbReference type="Pfam" id="PF02518">
    <property type="entry name" value="HATPase_c"/>
    <property type="match status" value="1"/>
</dbReference>
<dbReference type="Gene3D" id="1.10.4160.10">
    <property type="entry name" value="Hydantoin permease"/>
    <property type="match status" value="1"/>
</dbReference>
<name>A0ABP9QBD0_9RHOO</name>
<protein>
    <recommendedName>
        <fullName evidence="2">histidine kinase</fullName>
        <ecNumber evidence="2">2.7.13.3</ecNumber>
    </recommendedName>
</protein>
<feature type="modified residue" description="4-aspartylphosphate" evidence="6">
    <location>
        <position position="1005"/>
    </location>
</feature>
<dbReference type="EC" id="2.7.13.3" evidence="2"/>
<dbReference type="Gene3D" id="3.30.565.10">
    <property type="entry name" value="Histidine kinase-like ATPase, C-terminal domain"/>
    <property type="match status" value="1"/>
</dbReference>
<dbReference type="EMBL" id="BAABLD010000002">
    <property type="protein sequence ID" value="GAA5158314.1"/>
    <property type="molecule type" value="Genomic_DNA"/>
</dbReference>
<dbReference type="SMART" id="SM00387">
    <property type="entry name" value="HATPase_c"/>
    <property type="match status" value="1"/>
</dbReference>
<feature type="transmembrane region" description="Helical" evidence="8">
    <location>
        <begin position="246"/>
        <end position="266"/>
    </location>
</feature>
<keyword evidence="7" id="KW-0175">Coiled coil</keyword>
<dbReference type="InterPro" id="IPR001789">
    <property type="entry name" value="Sig_transdc_resp-reg_receiver"/>
</dbReference>
<dbReference type="PROSITE" id="PS50110">
    <property type="entry name" value="RESPONSE_REGULATORY"/>
    <property type="match status" value="1"/>
</dbReference>
<dbReference type="InterPro" id="IPR003661">
    <property type="entry name" value="HisK_dim/P_dom"/>
</dbReference>
<evidence type="ECO:0000256" key="7">
    <source>
        <dbReference type="SAM" id="Coils"/>
    </source>
</evidence>
<organism evidence="11 12">
    <name type="scientific">Viridibacterium curvum</name>
    <dbReference type="NCBI Taxonomy" id="1101404"/>
    <lineage>
        <taxon>Bacteria</taxon>
        <taxon>Pseudomonadati</taxon>
        <taxon>Pseudomonadota</taxon>
        <taxon>Betaproteobacteria</taxon>
        <taxon>Rhodocyclales</taxon>
        <taxon>Rhodocyclaceae</taxon>
        <taxon>Viridibacterium</taxon>
    </lineage>
</organism>
<sequence length="1152" mass="125684">MITVPKPLVPAAATTSSLDAAAPPPATPREAAPVQRIIKIRRDYNRWVANETLEDYALRFTPRSFRKWSAFRVANTAFGAVSFLALEAIGAAITLSYGFTSAMWAIAVVSLIIFITGLPIAYRAARHGLDMDLLARGAGFGYLGSTITSLIYASFTFIFFALEAAIMAQAFELWFDLPRMAGYLVSALLVIPLVTHGVTLISRLQIWTQPLWLILLVLPFVAVAIKDPGAFVAFSSLNGRLVDNDGFSWAAFGSAATVAAALIAQIGEQVDFLRFMPEPTPQTRLRWWGAVIVAGPGWIVLGGLKMAGGAFLAHLVLQNEVGIAKALEPTQMYLVGFQQVVGHSGLAVFLAGLFVIVSQLKINVTNAYAGSLAWSNFFARLTHSHPGRVVWLAFNVAIAILLMMMGVFEALERVLALYAHLAVAWVGALFADLVISKPLGLSPQHIEFRRAYLYDINPAGFGGMALGSALSIAAYAGALGDTLHPASAGIALVVPLIASPFIAWATRQRYALARIAPAAGSEPLMQRCAICSNQFESDDMAHCPAYGGPICSLCCTLDARCGDRCKPGASMHEQLAQLLTHILPHRVTPAIARRFGHYLLVLGAMVATFGVVLWLLYTQERLHIEAQPTLLMADLDTLFWKIFASLLLLTAVATWWLVLANESRHVAQQESERQNQLLQREIDAHRQTDAALQLAKEQAERARELAESANLAKSRFVTGMSHEMRAPLNSILGYSQVLLRQRALVAKQRDAVSTIHRSGEHLASLVDGLLELARIEAGKLRLEQSSLDLRDFLDQIVKMFQPLAEDRGLAFHVDIDPNLPANVHADPKRLRQILINLLGNAIKFTEHGSVSVRVRYRREIAHIDVEDTGSGIAPADQERIFLPFERASERVSIEGTGLGLTITRLLVDLMGGDIRLRSAPGEGSCFSVRVYLPAIIHQNADAAHEPIVGYEGPRRRVLVADDEPAHRGVLREMLVAIGFAVTEADGAAACVAQIVDAPPDLLLLDINLRDGTGWEVCDRIRTTGFPALPIIMVSANAHENTELRRRQHDVHGFVSKPVIEADLLAHIGQALQLRWIKHGDAHGQPPGGEHLRELLGLSAAGLTRALAARLDELAEEQPHHARWAEQMKRLLAIDPDGLTRSLSDSLQDHALH</sequence>
<feature type="transmembrane region" description="Helical" evidence="8">
    <location>
        <begin position="456"/>
        <end position="477"/>
    </location>
</feature>
<dbReference type="PANTHER" id="PTHR43047">
    <property type="entry name" value="TWO-COMPONENT HISTIDINE PROTEIN KINASE"/>
    <property type="match status" value="1"/>
</dbReference>
<feature type="transmembrane region" description="Helical" evidence="8">
    <location>
        <begin position="389"/>
        <end position="408"/>
    </location>
</feature>
<dbReference type="InterPro" id="IPR003594">
    <property type="entry name" value="HATPase_dom"/>
</dbReference>
<evidence type="ECO:0000256" key="6">
    <source>
        <dbReference type="PROSITE-ProRule" id="PRU00169"/>
    </source>
</evidence>
<feature type="coiled-coil region" evidence="7">
    <location>
        <begin position="668"/>
        <end position="712"/>
    </location>
</feature>
<comment type="caution">
    <text evidence="11">The sequence shown here is derived from an EMBL/GenBank/DDBJ whole genome shotgun (WGS) entry which is preliminary data.</text>
</comment>
<evidence type="ECO:0000256" key="5">
    <source>
        <dbReference type="ARBA" id="ARBA00022777"/>
    </source>
</evidence>
<gene>
    <name evidence="11" type="ORF">GCM10025770_02620</name>
</gene>
<evidence type="ECO:0000313" key="11">
    <source>
        <dbReference type="EMBL" id="GAA5158314.1"/>
    </source>
</evidence>
<keyword evidence="8" id="KW-0812">Transmembrane</keyword>
<dbReference type="Gene3D" id="1.10.287.130">
    <property type="match status" value="1"/>
</dbReference>
<feature type="transmembrane region" description="Helical" evidence="8">
    <location>
        <begin position="73"/>
        <end position="95"/>
    </location>
</feature>
<comment type="catalytic activity">
    <reaction evidence="1">
        <text>ATP + protein L-histidine = ADP + protein N-phospho-L-histidine.</text>
        <dbReference type="EC" id="2.7.13.3"/>
    </reaction>
</comment>
<evidence type="ECO:0000259" key="10">
    <source>
        <dbReference type="PROSITE" id="PS50110"/>
    </source>
</evidence>
<dbReference type="Proteomes" id="UP001500547">
    <property type="component" value="Unassembled WGS sequence"/>
</dbReference>
<feature type="transmembrane region" description="Helical" evidence="8">
    <location>
        <begin position="287"/>
        <end position="317"/>
    </location>
</feature>